<dbReference type="InterPro" id="IPR039424">
    <property type="entry name" value="SBP_5"/>
</dbReference>
<dbReference type="PIRSF" id="PIRSF002741">
    <property type="entry name" value="MppA"/>
    <property type="match status" value="1"/>
</dbReference>
<feature type="chain" id="PRO_5047096122" evidence="2">
    <location>
        <begin position="27"/>
        <end position="504"/>
    </location>
</feature>
<dbReference type="EMBL" id="JAKXMK010000006">
    <property type="protein sequence ID" value="MCH6165435.1"/>
    <property type="molecule type" value="Genomic_DNA"/>
</dbReference>
<protein>
    <submittedName>
        <fullName evidence="4">ABC transporter substrate-binding protein</fullName>
    </submittedName>
</protein>
<evidence type="ECO:0000313" key="5">
    <source>
        <dbReference type="Proteomes" id="UP001299970"/>
    </source>
</evidence>
<proteinExistence type="predicted"/>
<evidence type="ECO:0000313" key="4">
    <source>
        <dbReference type="EMBL" id="MCH6165435.1"/>
    </source>
</evidence>
<evidence type="ECO:0000256" key="2">
    <source>
        <dbReference type="SAM" id="SignalP"/>
    </source>
</evidence>
<comment type="caution">
    <text evidence="4">The sequence shown here is derived from an EMBL/GenBank/DDBJ whole genome shotgun (WGS) entry which is preliminary data.</text>
</comment>
<dbReference type="Pfam" id="PF00496">
    <property type="entry name" value="SBP_bac_5"/>
    <property type="match status" value="1"/>
</dbReference>
<name>A0ABS9TA78_9PSEU</name>
<reference evidence="4 5" key="1">
    <citation type="submission" date="2022-03" db="EMBL/GenBank/DDBJ databases">
        <title>Pseudonocardia alaer sp. nov., a novel actinomycete isolated from reed forest soil.</title>
        <authorList>
            <person name="Wang L."/>
        </authorList>
    </citation>
    <scope>NUCLEOTIDE SEQUENCE [LARGE SCALE GENOMIC DNA]</scope>
    <source>
        <strain evidence="4 5">Y-16303</strain>
    </source>
</reference>
<feature type="signal peptide" evidence="2">
    <location>
        <begin position="1"/>
        <end position="26"/>
    </location>
</feature>
<keyword evidence="1 2" id="KW-0732">Signal</keyword>
<dbReference type="InterPro" id="IPR030678">
    <property type="entry name" value="Peptide/Ni-bd"/>
</dbReference>
<gene>
    <name evidence="4" type="ORF">MMF94_07060</name>
</gene>
<dbReference type="Gene3D" id="3.40.190.10">
    <property type="entry name" value="Periplasmic binding protein-like II"/>
    <property type="match status" value="1"/>
</dbReference>
<sequence length="504" mass="54012">MRVRRLVPLLLAAAVLAAGCSGEAPGGGDGAAADTTLDVRLVLEPTSLDITSVAGVALPQLLLDNVYEGLLTRDSHGMIAPRLAERFDTSADGLTYTFRLRDGLTFADGSPLTSADVVWSYRKVIAPGSKNPNRADFAAVSDISAPDAETVVITLRQRDANFTYGLTNRAGVVLKQGTDPATLADTTNGSGPFVVRSWQRGSSITLARNEHYWGDPAQLATVVLHYIPDTATATDAELTGETDVLTGPEPTALAPFQNNPDFTVAQGVTSDKFVLGINNSRGPLADARVRHAIRQAIDKDGLIRVAQAGKGHRIGSDVAPTDPWFDPGLTAIDPYDPAAARALLAQAGYAGGLDLNLVMPNIYNSVIGQYVASQLGQVGIRVRYESVEFPTWLDRVYTKGDYDLSIVDHAEARDIATYANPAYYWHYSDAQVQEWAAQAAMAPSDGERDELYRKVARKISEDAASDWLFSSSGLVVLRKGVNGFPTRETNSRLDLAHVSATPAQ</sequence>
<organism evidence="4 5">
    <name type="scientific">Pseudonocardia alaniniphila</name>
    <dbReference type="NCBI Taxonomy" id="75291"/>
    <lineage>
        <taxon>Bacteria</taxon>
        <taxon>Bacillati</taxon>
        <taxon>Actinomycetota</taxon>
        <taxon>Actinomycetes</taxon>
        <taxon>Pseudonocardiales</taxon>
        <taxon>Pseudonocardiaceae</taxon>
        <taxon>Pseudonocardia</taxon>
    </lineage>
</organism>
<dbReference type="Gene3D" id="3.90.76.10">
    <property type="entry name" value="Dipeptide-binding Protein, Domain 1"/>
    <property type="match status" value="1"/>
</dbReference>
<accession>A0ABS9TA78</accession>
<evidence type="ECO:0000256" key="1">
    <source>
        <dbReference type="ARBA" id="ARBA00022729"/>
    </source>
</evidence>
<dbReference type="Proteomes" id="UP001299970">
    <property type="component" value="Unassembled WGS sequence"/>
</dbReference>
<evidence type="ECO:0000259" key="3">
    <source>
        <dbReference type="Pfam" id="PF00496"/>
    </source>
</evidence>
<dbReference type="Gene3D" id="3.10.105.10">
    <property type="entry name" value="Dipeptide-binding Protein, Domain 3"/>
    <property type="match status" value="1"/>
</dbReference>
<dbReference type="PANTHER" id="PTHR30290">
    <property type="entry name" value="PERIPLASMIC BINDING COMPONENT OF ABC TRANSPORTER"/>
    <property type="match status" value="1"/>
</dbReference>
<dbReference type="PROSITE" id="PS51257">
    <property type="entry name" value="PROKAR_LIPOPROTEIN"/>
    <property type="match status" value="1"/>
</dbReference>
<dbReference type="InterPro" id="IPR000914">
    <property type="entry name" value="SBP_5_dom"/>
</dbReference>
<dbReference type="SUPFAM" id="SSF53850">
    <property type="entry name" value="Periplasmic binding protein-like II"/>
    <property type="match status" value="1"/>
</dbReference>
<feature type="domain" description="Solute-binding protein family 5" evidence="3">
    <location>
        <begin position="79"/>
        <end position="409"/>
    </location>
</feature>
<dbReference type="RefSeq" id="WP_241035473.1">
    <property type="nucleotide sequence ID" value="NZ_BAAAJF010000032.1"/>
</dbReference>
<keyword evidence="5" id="KW-1185">Reference proteome</keyword>
<dbReference type="CDD" id="cd08494">
    <property type="entry name" value="PBP2_NikA_DppA_OppA_like_6"/>
    <property type="match status" value="1"/>
</dbReference>
<dbReference type="PANTHER" id="PTHR30290:SF38">
    <property type="entry name" value="D,D-DIPEPTIDE-BINDING PERIPLASMIC PROTEIN DDPA-RELATED"/>
    <property type="match status" value="1"/>
</dbReference>